<accession>A0A7R9L8V1</accession>
<dbReference type="InterPro" id="IPR000859">
    <property type="entry name" value="CUB_dom"/>
</dbReference>
<dbReference type="EMBL" id="CAJPIZ010019319">
    <property type="protein sequence ID" value="CAG2116894.1"/>
    <property type="molecule type" value="Genomic_DNA"/>
</dbReference>
<reference evidence="5" key="1">
    <citation type="submission" date="2020-11" db="EMBL/GenBank/DDBJ databases">
        <authorList>
            <person name="Tran Van P."/>
        </authorList>
    </citation>
    <scope>NUCLEOTIDE SEQUENCE</scope>
</reference>
<organism evidence="5">
    <name type="scientific">Medioppia subpectinata</name>
    <dbReference type="NCBI Taxonomy" id="1979941"/>
    <lineage>
        <taxon>Eukaryota</taxon>
        <taxon>Metazoa</taxon>
        <taxon>Ecdysozoa</taxon>
        <taxon>Arthropoda</taxon>
        <taxon>Chelicerata</taxon>
        <taxon>Arachnida</taxon>
        <taxon>Acari</taxon>
        <taxon>Acariformes</taxon>
        <taxon>Sarcoptiformes</taxon>
        <taxon>Oribatida</taxon>
        <taxon>Brachypylina</taxon>
        <taxon>Oppioidea</taxon>
        <taxon>Oppiidae</taxon>
        <taxon>Medioppia</taxon>
    </lineage>
</organism>
<dbReference type="InterPro" id="IPR042333">
    <property type="entry name" value="LRAD2/Mig-13-like"/>
</dbReference>
<keyword evidence="3" id="KW-0812">Transmembrane</keyword>
<dbReference type="AlphaFoldDB" id="A0A7R9L8V1"/>
<dbReference type="CDD" id="cd00041">
    <property type="entry name" value="CUB"/>
    <property type="match status" value="1"/>
</dbReference>
<sequence length="335" mass="38277">MTAYTECRFNKTGVSGLIHHKEIPAELQNYSIAQEISLDCMWNITVLPGYKMYLNFNEYRLNNPNNCEANYIEVTQAESVRSKTNVMHIRFFAKHDALQNVNFEITYTAFRELSSSKEKCRPNEFDCEDSTCIDKQLKCDGYFNCKYRYDEDKTSTCAPDTGGIFNFTSQHMVVILVVFCALVLGMCASITISCWSKIQERRQRKRDYKLRRSRETSVEVGLDRTMTITSLDRGDRVLEQEIAAQQQVLGSGGRTRKIITANAITRKGGYGSGGRGGTAIIDDDMHGCYVPDVDVNVYRKQPNGGPHQQQQQHLLQQQHMHQQQLLMDDKFSPDS</sequence>
<dbReference type="PROSITE" id="PS01209">
    <property type="entry name" value="LDLRA_1"/>
    <property type="match status" value="1"/>
</dbReference>
<feature type="disulfide bond" evidence="2">
    <location>
        <begin position="127"/>
        <end position="145"/>
    </location>
</feature>
<dbReference type="Proteomes" id="UP000759131">
    <property type="component" value="Unassembled WGS sequence"/>
</dbReference>
<keyword evidence="3" id="KW-1133">Transmembrane helix</keyword>
<dbReference type="Pfam" id="PF00057">
    <property type="entry name" value="Ldl_recept_a"/>
    <property type="match status" value="1"/>
</dbReference>
<dbReference type="InterPro" id="IPR035914">
    <property type="entry name" value="Sperma_CUB_dom_sf"/>
</dbReference>
<dbReference type="EMBL" id="OC873894">
    <property type="protein sequence ID" value="CAD7637093.1"/>
    <property type="molecule type" value="Genomic_DNA"/>
</dbReference>
<dbReference type="PANTHER" id="PTHR24652:SF69">
    <property type="entry name" value="CUB DOMAIN-CONTAINING PROTEIN"/>
    <property type="match status" value="1"/>
</dbReference>
<keyword evidence="3" id="KW-0472">Membrane</keyword>
<dbReference type="PROSITE" id="PS01180">
    <property type="entry name" value="CUB"/>
    <property type="match status" value="1"/>
</dbReference>
<keyword evidence="1 2" id="KW-1015">Disulfide bond</keyword>
<name>A0A7R9L8V1_9ACAR</name>
<dbReference type="PANTHER" id="PTHR24652">
    <property type="entry name" value="LOW-DENSITY LIPOPROTEIN RECEPTOR CLASS A DOMAIN-CONTAINING PROTEIN 2"/>
    <property type="match status" value="1"/>
</dbReference>
<keyword evidence="6" id="KW-1185">Reference proteome</keyword>
<evidence type="ECO:0000259" key="4">
    <source>
        <dbReference type="PROSITE" id="PS01180"/>
    </source>
</evidence>
<protein>
    <recommendedName>
        <fullName evidence="4">CUB domain-containing protein</fullName>
    </recommendedName>
</protein>
<dbReference type="Gene3D" id="4.10.400.10">
    <property type="entry name" value="Low-density Lipoprotein Receptor"/>
    <property type="match status" value="1"/>
</dbReference>
<comment type="caution">
    <text evidence="2">Lacks conserved residue(s) required for the propagation of feature annotation.</text>
</comment>
<dbReference type="CDD" id="cd00112">
    <property type="entry name" value="LDLa"/>
    <property type="match status" value="1"/>
</dbReference>
<dbReference type="SMART" id="SM00192">
    <property type="entry name" value="LDLa"/>
    <property type="match status" value="1"/>
</dbReference>
<dbReference type="OrthoDB" id="9971251at2759"/>
<dbReference type="SUPFAM" id="SSF49854">
    <property type="entry name" value="Spermadhesin, CUB domain"/>
    <property type="match status" value="1"/>
</dbReference>
<evidence type="ECO:0000313" key="5">
    <source>
        <dbReference type="EMBL" id="CAD7637093.1"/>
    </source>
</evidence>
<dbReference type="InterPro" id="IPR036055">
    <property type="entry name" value="LDL_receptor-like_sf"/>
</dbReference>
<gene>
    <name evidence="5" type="ORF">OSB1V03_LOCUS16849</name>
</gene>
<dbReference type="InterPro" id="IPR002172">
    <property type="entry name" value="LDrepeatLR_classA_rpt"/>
</dbReference>
<dbReference type="PROSITE" id="PS50068">
    <property type="entry name" value="LDLRA_2"/>
    <property type="match status" value="1"/>
</dbReference>
<evidence type="ECO:0000256" key="1">
    <source>
        <dbReference type="ARBA" id="ARBA00023157"/>
    </source>
</evidence>
<dbReference type="InterPro" id="IPR023415">
    <property type="entry name" value="LDLR_class-A_CS"/>
</dbReference>
<evidence type="ECO:0000256" key="2">
    <source>
        <dbReference type="PROSITE-ProRule" id="PRU00124"/>
    </source>
</evidence>
<dbReference type="SUPFAM" id="SSF57424">
    <property type="entry name" value="LDL receptor-like module"/>
    <property type="match status" value="1"/>
</dbReference>
<feature type="disulfide bond" evidence="2">
    <location>
        <begin position="120"/>
        <end position="132"/>
    </location>
</feature>
<feature type="domain" description="CUB" evidence="4">
    <location>
        <begin position="7"/>
        <end position="74"/>
    </location>
</feature>
<feature type="non-terminal residue" evidence="5">
    <location>
        <position position="1"/>
    </location>
</feature>
<evidence type="ECO:0000256" key="3">
    <source>
        <dbReference type="SAM" id="Phobius"/>
    </source>
</evidence>
<dbReference type="Pfam" id="PF00431">
    <property type="entry name" value="CUB"/>
    <property type="match status" value="1"/>
</dbReference>
<dbReference type="Gene3D" id="2.60.120.290">
    <property type="entry name" value="Spermadhesin, CUB domain"/>
    <property type="match status" value="1"/>
</dbReference>
<proteinExistence type="predicted"/>
<evidence type="ECO:0000313" key="6">
    <source>
        <dbReference type="Proteomes" id="UP000759131"/>
    </source>
</evidence>
<feature type="transmembrane region" description="Helical" evidence="3">
    <location>
        <begin position="172"/>
        <end position="196"/>
    </location>
</feature>